<keyword evidence="13" id="KW-1185">Reference proteome</keyword>
<reference evidence="12 13" key="1">
    <citation type="submission" date="2024-05" db="EMBL/GenBank/DDBJ databases">
        <title>Genome sequencing and assembly of Indian major carp, Cirrhinus mrigala (Hamilton, 1822).</title>
        <authorList>
            <person name="Mohindra V."/>
            <person name="Chowdhury L.M."/>
            <person name="Lal K."/>
            <person name="Jena J.K."/>
        </authorList>
    </citation>
    <scope>NUCLEOTIDE SEQUENCE [LARGE SCALE GENOMIC DNA]</scope>
    <source>
        <strain evidence="12">CM1030</strain>
        <tissue evidence="12">Blood</tissue>
    </source>
</reference>
<evidence type="ECO:0000256" key="8">
    <source>
        <dbReference type="ARBA" id="ARBA00023065"/>
    </source>
</evidence>
<dbReference type="GO" id="GO:0006814">
    <property type="term" value="P:sodium ion transport"/>
    <property type="evidence" value="ECO:0007669"/>
    <property type="project" value="UniProtKB-KW"/>
</dbReference>
<gene>
    <name evidence="12" type="ORF">M9458_047068</name>
</gene>
<evidence type="ECO:0000256" key="2">
    <source>
        <dbReference type="ARBA" id="ARBA00007367"/>
    </source>
</evidence>
<evidence type="ECO:0000256" key="5">
    <source>
        <dbReference type="ARBA" id="ARBA00022692"/>
    </source>
</evidence>
<dbReference type="GO" id="GO:0015297">
    <property type="term" value="F:antiporter activity"/>
    <property type="evidence" value="ECO:0007669"/>
    <property type="project" value="UniProtKB-KW"/>
</dbReference>
<keyword evidence="8" id="KW-0406">Ion transport</keyword>
<evidence type="ECO:0000256" key="9">
    <source>
        <dbReference type="ARBA" id="ARBA00023136"/>
    </source>
</evidence>
<dbReference type="AlphaFoldDB" id="A0ABD0NBJ3"/>
<protein>
    <recommendedName>
        <fullName evidence="11">Cation/H+ exchanger transmembrane domain-containing protein</fullName>
    </recommendedName>
</protein>
<comment type="subcellular location">
    <subcellularLocation>
        <location evidence="1">Endomembrane system</location>
        <topology evidence="1">Multi-pass membrane protein</topology>
    </subcellularLocation>
</comment>
<keyword evidence="4" id="KW-0050">Antiport</keyword>
<dbReference type="InterPro" id="IPR018422">
    <property type="entry name" value="Cation/H_exchanger_CPA1"/>
</dbReference>
<organism evidence="12 13">
    <name type="scientific">Cirrhinus mrigala</name>
    <name type="common">Mrigala</name>
    <dbReference type="NCBI Taxonomy" id="683832"/>
    <lineage>
        <taxon>Eukaryota</taxon>
        <taxon>Metazoa</taxon>
        <taxon>Chordata</taxon>
        <taxon>Craniata</taxon>
        <taxon>Vertebrata</taxon>
        <taxon>Euteleostomi</taxon>
        <taxon>Actinopterygii</taxon>
        <taxon>Neopterygii</taxon>
        <taxon>Teleostei</taxon>
        <taxon>Ostariophysi</taxon>
        <taxon>Cypriniformes</taxon>
        <taxon>Cyprinidae</taxon>
        <taxon>Labeoninae</taxon>
        <taxon>Labeonini</taxon>
        <taxon>Cirrhinus</taxon>
    </lineage>
</organism>
<evidence type="ECO:0000256" key="4">
    <source>
        <dbReference type="ARBA" id="ARBA00022449"/>
    </source>
</evidence>
<evidence type="ECO:0000259" key="11">
    <source>
        <dbReference type="Pfam" id="PF00999"/>
    </source>
</evidence>
<dbReference type="Proteomes" id="UP001529510">
    <property type="component" value="Unassembled WGS sequence"/>
</dbReference>
<keyword evidence="6" id="KW-1133">Transmembrane helix</keyword>
<evidence type="ECO:0000313" key="12">
    <source>
        <dbReference type="EMBL" id="KAL0158992.1"/>
    </source>
</evidence>
<accession>A0ABD0NBJ3</accession>
<sequence length="101" mass="11554">MFLNESMQVLKHFDLRKTPSLEFGMMIIFAYLPYGLAEGIKLSGIMAILFSGIVMSHYTHHNLSPVTQILMQQTLRTVAFMCGEFLTRSSQTCCFTEEIYC</sequence>
<dbReference type="PANTHER" id="PTHR10110">
    <property type="entry name" value="SODIUM/HYDROGEN EXCHANGER"/>
    <property type="match status" value="1"/>
</dbReference>
<comment type="similarity">
    <text evidence="2">Belongs to the monovalent cation:proton antiporter 1 (CPA1) transporter (TC 2.A.36) family.</text>
</comment>
<name>A0ABD0NBJ3_CIRMR</name>
<evidence type="ECO:0000256" key="3">
    <source>
        <dbReference type="ARBA" id="ARBA00022448"/>
    </source>
</evidence>
<keyword evidence="5" id="KW-0812">Transmembrane</keyword>
<dbReference type="EMBL" id="JAMKFB020000023">
    <property type="protein sequence ID" value="KAL0158992.1"/>
    <property type="molecule type" value="Genomic_DNA"/>
</dbReference>
<evidence type="ECO:0000313" key="13">
    <source>
        <dbReference type="Proteomes" id="UP001529510"/>
    </source>
</evidence>
<evidence type="ECO:0000256" key="7">
    <source>
        <dbReference type="ARBA" id="ARBA00023053"/>
    </source>
</evidence>
<evidence type="ECO:0000256" key="1">
    <source>
        <dbReference type="ARBA" id="ARBA00004127"/>
    </source>
</evidence>
<dbReference type="Pfam" id="PF00999">
    <property type="entry name" value="Na_H_Exchanger"/>
    <property type="match status" value="1"/>
</dbReference>
<dbReference type="PANTHER" id="PTHR10110:SF191">
    <property type="entry name" value="SODIUM_HYDROGEN EXCHANGER 8"/>
    <property type="match status" value="1"/>
</dbReference>
<keyword evidence="3" id="KW-0813">Transport</keyword>
<keyword evidence="10" id="KW-0739">Sodium transport</keyword>
<evidence type="ECO:0000256" key="10">
    <source>
        <dbReference type="ARBA" id="ARBA00023201"/>
    </source>
</evidence>
<keyword evidence="7" id="KW-0915">Sodium</keyword>
<dbReference type="GO" id="GO:0012505">
    <property type="term" value="C:endomembrane system"/>
    <property type="evidence" value="ECO:0007669"/>
    <property type="project" value="UniProtKB-SubCell"/>
</dbReference>
<evidence type="ECO:0000256" key="6">
    <source>
        <dbReference type="ARBA" id="ARBA00022989"/>
    </source>
</evidence>
<comment type="caution">
    <text evidence="12">The sequence shown here is derived from an EMBL/GenBank/DDBJ whole genome shotgun (WGS) entry which is preliminary data.</text>
</comment>
<feature type="domain" description="Cation/H+ exchanger transmembrane" evidence="11">
    <location>
        <begin position="13"/>
        <end position="81"/>
    </location>
</feature>
<proteinExistence type="inferred from homology"/>
<dbReference type="InterPro" id="IPR006153">
    <property type="entry name" value="Cation/H_exchanger_TM"/>
</dbReference>
<keyword evidence="9" id="KW-0472">Membrane</keyword>